<dbReference type="EMBL" id="JAVHJL010000004">
    <property type="protein sequence ID" value="KAK6504695.1"/>
    <property type="molecule type" value="Genomic_DNA"/>
</dbReference>
<accession>A0AAV9WA36</accession>
<reference evidence="2 3" key="1">
    <citation type="submission" date="2023-08" db="EMBL/GenBank/DDBJ databases">
        <authorList>
            <person name="Palmer J.M."/>
        </authorList>
    </citation>
    <scope>NUCLEOTIDE SEQUENCE [LARGE SCALE GENOMIC DNA]</scope>
    <source>
        <strain evidence="2 3">TWF481</strain>
    </source>
</reference>
<dbReference type="Proteomes" id="UP001370758">
    <property type="component" value="Unassembled WGS sequence"/>
</dbReference>
<comment type="caution">
    <text evidence="2">The sequence shown here is derived from an EMBL/GenBank/DDBJ whole genome shotgun (WGS) entry which is preliminary data.</text>
</comment>
<dbReference type="AlphaFoldDB" id="A0AAV9WA36"/>
<proteinExistence type="predicted"/>
<protein>
    <recommendedName>
        <fullName evidence="4">BTB domain-containing protein</fullName>
    </recommendedName>
</protein>
<evidence type="ECO:0000256" key="1">
    <source>
        <dbReference type="SAM" id="MobiDB-lite"/>
    </source>
</evidence>
<feature type="region of interest" description="Disordered" evidence="1">
    <location>
        <begin position="42"/>
        <end position="65"/>
    </location>
</feature>
<keyword evidence="3" id="KW-1185">Reference proteome</keyword>
<evidence type="ECO:0000313" key="2">
    <source>
        <dbReference type="EMBL" id="KAK6504695.1"/>
    </source>
</evidence>
<evidence type="ECO:0008006" key="4">
    <source>
        <dbReference type="Google" id="ProtNLM"/>
    </source>
</evidence>
<organism evidence="2 3">
    <name type="scientific">Arthrobotrys musiformis</name>
    <dbReference type="NCBI Taxonomy" id="47236"/>
    <lineage>
        <taxon>Eukaryota</taxon>
        <taxon>Fungi</taxon>
        <taxon>Dikarya</taxon>
        <taxon>Ascomycota</taxon>
        <taxon>Pezizomycotina</taxon>
        <taxon>Orbiliomycetes</taxon>
        <taxon>Orbiliales</taxon>
        <taxon>Orbiliaceae</taxon>
        <taxon>Arthrobotrys</taxon>
    </lineage>
</organism>
<sequence length="287" mass="32218">MAKKKRSGIQRGNVAKKSASTEADIGESSKAAVQRNLEFPAYNYDTTVDPNFQRPPPLVDEDDPAPLESDLVPTALRASNSLGLTPIDSVAEKEAYVLSTTGDVLVKLIYEDTEIRYLVIGHILRVISPIWEKCLDPNSPFKSETITYDNGQDMTTLHLEDDDPDCLLNLFRCTHFQYSDIPTKLDFNELKELAIICDKYDCARVLKPWINGWLAAWEICALEPGYEDWLFISKVFSYTEKVEELISLLSNVSSSLSTCGSYFKRGERTVSIEMIPGPMLGNFESIP</sequence>
<evidence type="ECO:0000313" key="3">
    <source>
        <dbReference type="Proteomes" id="UP001370758"/>
    </source>
</evidence>
<feature type="region of interest" description="Disordered" evidence="1">
    <location>
        <begin position="1"/>
        <end position="30"/>
    </location>
</feature>
<name>A0AAV9WA36_9PEZI</name>
<gene>
    <name evidence="2" type="ORF">TWF481_006634</name>
</gene>